<name>A0A1X7U536_AMPQE</name>
<evidence type="ECO:0000313" key="1">
    <source>
        <dbReference type="EnsemblMetazoa" id="Aqu2.1.23032_001"/>
    </source>
</evidence>
<protein>
    <submittedName>
        <fullName evidence="1">Uncharacterized protein</fullName>
    </submittedName>
</protein>
<dbReference type="AlphaFoldDB" id="A0A1X7U536"/>
<proteinExistence type="predicted"/>
<reference evidence="1" key="1">
    <citation type="submission" date="2017-05" db="UniProtKB">
        <authorList>
            <consortium name="EnsemblMetazoa"/>
        </authorList>
    </citation>
    <scope>IDENTIFICATION</scope>
</reference>
<organism evidence="1">
    <name type="scientific">Amphimedon queenslandica</name>
    <name type="common">Sponge</name>
    <dbReference type="NCBI Taxonomy" id="400682"/>
    <lineage>
        <taxon>Eukaryota</taxon>
        <taxon>Metazoa</taxon>
        <taxon>Porifera</taxon>
        <taxon>Demospongiae</taxon>
        <taxon>Heteroscleromorpha</taxon>
        <taxon>Haplosclerida</taxon>
        <taxon>Niphatidae</taxon>
        <taxon>Amphimedon</taxon>
    </lineage>
</organism>
<sequence length="105" mass="11338">MLISSSSSSSGLQTIDPSPGTIPVNIIYTTARPDIVVINGKSITLPDLTISMNTKDGLSNARERKHAKENYISLLGDLNSRSYSINLMRLVLSAISNLPLDHLSI</sequence>
<dbReference type="InParanoid" id="A0A1X7U536"/>
<dbReference type="EnsemblMetazoa" id="Aqu2.1.23032_001">
    <property type="protein sequence ID" value="Aqu2.1.23032_001"/>
    <property type="gene ID" value="Aqu2.1.23032"/>
</dbReference>
<accession>A0A1X7U536</accession>